<dbReference type="eggNOG" id="KOG1577">
    <property type="taxonomic scope" value="Eukaryota"/>
</dbReference>
<dbReference type="Gene3D" id="3.20.20.100">
    <property type="entry name" value="NADP-dependent oxidoreductase domain"/>
    <property type="match status" value="1"/>
</dbReference>
<dbReference type="InterPro" id="IPR036812">
    <property type="entry name" value="NAD(P)_OxRdtase_dom_sf"/>
</dbReference>
<dbReference type="PRINTS" id="PR00069">
    <property type="entry name" value="ALDKETRDTASE"/>
</dbReference>
<keyword evidence="7" id="KW-1185">Reference proteome</keyword>
<proteinExistence type="inferred from homology"/>
<sequence length="314" mass="35256">IQRRCVNNNNNNNNNCCCCCCFQAPDGKVQSAMEEAVKHGFRHIDCAYFYGNEQAVGEGIQNVLKKGLAKREELFIVSKLWNSFHDPKDVKPALMESLKCLQLDYLDLYLMHSPMGIKNVKGDLLPQKDGQVIFSDVDYLDTWKAMEKLVEEGLVKSIGVANFNPQQLDRLCAHAKICPDVAQAERHPYLTQCELMEYLKKKGIAWVCISPLSSPESPFWKESPHPKNAMEDPVVKAVAKKHGRSPAQILIRFNLQYGLAAVPKSHNPQHIAENAKVSGGGGSPKHFWATFSLLGLLYFFNPKESFSAQTCKQD</sequence>
<dbReference type="GeneTree" id="ENSGT00940000153272"/>
<dbReference type="PIRSF" id="PIRSF000097">
    <property type="entry name" value="AKR"/>
    <property type="match status" value="1"/>
</dbReference>
<feature type="domain" description="NADP-dependent oxidoreductase" evidence="5">
    <location>
        <begin position="27"/>
        <end position="277"/>
    </location>
</feature>
<evidence type="ECO:0000313" key="6">
    <source>
        <dbReference type="Ensembl" id="ENSACAP00000000835.3"/>
    </source>
</evidence>
<protein>
    <recommendedName>
        <fullName evidence="5">NADP-dependent oxidoreductase domain-containing protein</fullName>
    </recommendedName>
</protein>
<dbReference type="Proteomes" id="UP000001646">
    <property type="component" value="Unplaced"/>
</dbReference>
<evidence type="ECO:0000259" key="5">
    <source>
        <dbReference type="Pfam" id="PF00248"/>
    </source>
</evidence>
<dbReference type="GO" id="GO:0004032">
    <property type="term" value="F:aldose reductase (NADPH) activity"/>
    <property type="evidence" value="ECO:0000318"/>
    <property type="project" value="GO_Central"/>
</dbReference>
<name>H9G4D6_ANOCA</name>
<evidence type="ECO:0000256" key="3">
    <source>
        <dbReference type="PIRSR" id="PIRSR000097-2"/>
    </source>
</evidence>
<reference evidence="6" key="2">
    <citation type="submission" date="2025-08" db="UniProtKB">
        <authorList>
            <consortium name="Ensembl"/>
        </authorList>
    </citation>
    <scope>IDENTIFICATION</scope>
</reference>
<dbReference type="STRING" id="28377.ENSACAP00000000835"/>
<dbReference type="PANTHER" id="PTHR11732">
    <property type="entry name" value="ALDO/KETO REDUCTASE"/>
    <property type="match status" value="1"/>
</dbReference>
<dbReference type="InterPro" id="IPR020471">
    <property type="entry name" value="AKR"/>
</dbReference>
<dbReference type="InterPro" id="IPR018170">
    <property type="entry name" value="Aldo/ket_reductase_CS"/>
</dbReference>
<dbReference type="AlphaFoldDB" id="H9G4D6"/>
<dbReference type="HOGENOM" id="CLU_023205_0_0_1"/>
<organism evidence="6 7">
    <name type="scientific">Anolis carolinensis</name>
    <name type="common">Green anole</name>
    <name type="synonym">American chameleon</name>
    <dbReference type="NCBI Taxonomy" id="28377"/>
    <lineage>
        <taxon>Eukaryota</taxon>
        <taxon>Metazoa</taxon>
        <taxon>Chordata</taxon>
        <taxon>Craniata</taxon>
        <taxon>Vertebrata</taxon>
        <taxon>Euteleostomi</taxon>
        <taxon>Lepidosauria</taxon>
        <taxon>Squamata</taxon>
        <taxon>Bifurcata</taxon>
        <taxon>Unidentata</taxon>
        <taxon>Episquamata</taxon>
        <taxon>Toxicofera</taxon>
        <taxon>Iguania</taxon>
        <taxon>Dactyloidae</taxon>
        <taxon>Anolis</taxon>
    </lineage>
</organism>
<evidence type="ECO:0000256" key="4">
    <source>
        <dbReference type="PIRSR" id="PIRSR000097-3"/>
    </source>
</evidence>
<accession>H9G4D6</accession>
<dbReference type="Pfam" id="PF00248">
    <property type="entry name" value="Aldo_ket_red"/>
    <property type="match status" value="1"/>
</dbReference>
<feature type="active site" description="Proton donor" evidence="2">
    <location>
        <position position="50"/>
    </location>
</feature>
<reference evidence="6" key="1">
    <citation type="submission" date="2009-12" db="EMBL/GenBank/DDBJ databases">
        <title>The Genome Sequence of Anolis carolinensis (Green Anole Lizard).</title>
        <authorList>
            <consortium name="The Genome Sequencing Platform"/>
            <person name="Di Palma F."/>
            <person name="Alfoldi J."/>
            <person name="Heiman D."/>
            <person name="Young S."/>
            <person name="Grabherr M."/>
            <person name="Johnson J."/>
            <person name="Lander E.S."/>
            <person name="Lindblad-Toh K."/>
        </authorList>
    </citation>
    <scope>NUCLEOTIDE SEQUENCE [LARGE SCALE GENOMIC DNA]</scope>
    <source>
        <strain evidence="6">JBL SC #1</strain>
    </source>
</reference>
<feature type="binding site" evidence="3">
    <location>
        <position position="112"/>
    </location>
    <ligand>
        <name>substrate</name>
    </ligand>
</feature>
<dbReference type="PROSITE" id="PS00798">
    <property type="entry name" value="ALDOKETO_REDUCTASE_1"/>
    <property type="match status" value="1"/>
</dbReference>
<feature type="site" description="Lowers pKa of active site Tyr" evidence="4">
    <location>
        <position position="79"/>
    </location>
</feature>
<comment type="similarity">
    <text evidence="1">Belongs to the aldo/keto reductase family.</text>
</comment>
<reference evidence="6" key="3">
    <citation type="submission" date="2025-09" db="UniProtKB">
        <authorList>
            <consortium name="Ensembl"/>
        </authorList>
    </citation>
    <scope>IDENTIFICATION</scope>
</reference>
<evidence type="ECO:0000313" key="7">
    <source>
        <dbReference type="Proteomes" id="UP000001646"/>
    </source>
</evidence>
<dbReference type="InParanoid" id="H9G4D6"/>
<dbReference type="GO" id="GO:0005829">
    <property type="term" value="C:cytosol"/>
    <property type="evidence" value="ECO:0000318"/>
    <property type="project" value="GO_Central"/>
</dbReference>
<dbReference type="InterPro" id="IPR023210">
    <property type="entry name" value="NADP_OxRdtase_dom"/>
</dbReference>
<dbReference type="Bgee" id="ENSACAG00000000842">
    <property type="expression patterns" value="Expressed in skeletal muscle tissue and 9 other cell types or tissues"/>
</dbReference>
<dbReference type="CDD" id="cd19071">
    <property type="entry name" value="AKR_AKR1-5-like"/>
    <property type="match status" value="1"/>
</dbReference>
<dbReference type="SUPFAM" id="SSF51430">
    <property type="entry name" value="NAD(P)-linked oxidoreductase"/>
    <property type="match status" value="1"/>
</dbReference>
<evidence type="ECO:0000256" key="2">
    <source>
        <dbReference type="PIRSR" id="PIRSR000097-1"/>
    </source>
</evidence>
<dbReference type="Ensembl" id="ENSACAT00000000861.4">
    <property type="protein sequence ID" value="ENSACAP00000000835.3"/>
    <property type="gene ID" value="ENSACAG00000000842.4"/>
</dbReference>
<evidence type="ECO:0000256" key="1">
    <source>
        <dbReference type="ARBA" id="ARBA00007905"/>
    </source>
</evidence>